<dbReference type="InterPro" id="IPR007046">
    <property type="entry name" value="RNA_pol_sigma_54_core-bd"/>
</dbReference>
<sequence length="462" mass="50089">MQAPGFLQRQTGALAMTPRLQQSIALLQRSNLETAEWLIQEVETNPLVELDGFGSVAVDPADTPDGVADRLEDWLGDAPLDTLRHDEDSGGIIPEDGDGPFERARTPSLRERLDEQLRLSAFGPAGTLIGAALLAMLDPAGRLDGTPAELAAALGVALSEVERIRAAMMLFDPPGCFACSLAECLAAQLRARNRLDPAMQALLDHLDLLATGDLVRLRARCGVDEEDFADMLTELRALDPKPGFEPETAGAPALPDVLVRRDGAGWRVDLNDDTLPRLRIDRTLAAALSGRPATRGYGRERLSHAEFLARALTQRSRSILAVSRAIVARQHDFLDRGVQGLRPLTLRQIAEATGLHESTVSRVTSQRFIGTSRGVLPMRAFFSTALAAENGDGETHSAEAIRHRIRALIAAEAPDAVLSDDALTVTLQAEGITIMRRTVAKYRESLDIPNSAHRRRMKKAGL</sequence>
<dbReference type="Gene3D" id="1.10.10.1330">
    <property type="entry name" value="RNA polymerase sigma-54 factor, core-binding domain"/>
    <property type="match status" value="1"/>
</dbReference>
<dbReference type="GO" id="GO:0003677">
    <property type="term" value="F:DNA binding"/>
    <property type="evidence" value="ECO:0007669"/>
    <property type="project" value="UniProtKB-KW"/>
</dbReference>
<evidence type="ECO:0000256" key="3">
    <source>
        <dbReference type="ARBA" id="ARBA00022679"/>
    </source>
</evidence>
<dbReference type="Pfam" id="PF04963">
    <property type="entry name" value="Sigma54_CBD"/>
    <property type="match status" value="1"/>
</dbReference>
<dbReference type="OrthoDB" id="9814402at2"/>
<dbReference type="Pfam" id="PF04552">
    <property type="entry name" value="Sigma54_DBD"/>
    <property type="match status" value="1"/>
</dbReference>
<evidence type="ECO:0000256" key="8">
    <source>
        <dbReference type="ARBA" id="ARBA00023163"/>
    </source>
</evidence>
<reference evidence="13" key="1">
    <citation type="journal article" date="2014" name="FEMS Microbiol. Lett.">
        <title>Draft Genomic DNA Sequence of the Facultatively Methylotrophic Bacterium Acidomonas methanolica type strain MB58.</title>
        <authorList>
            <person name="Higashiura N."/>
            <person name="Hadano H."/>
            <person name="Hirakawa H."/>
            <person name="Matsutani M."/>
            <person name="Takabe S."/>
            <person name="Matsushita K."/>
            <person name="Azuma Y."/>
        </authorList>
    </citation>
    <scope>NUCLEOTIDE SEQUENCE [LARGE SCALE GENOMIC DNA]</scope>
    <source>
        <strain evidence="13">MB58</strain>
    </source>
</reference>
<dbReference type="GO" id="GO:0006352">
    <property type="term" value="P:DNA-templated transcription initiation"/>
    <property type="evidence" value="ECO:0007669"/>
    <property type="project" value="InterPro"/>
</dbReference>
<keyword evidence="4 9" id="KW-0548">Nucleotidyltransferase</keyword>
<evidence type="ECO:0000256" key="1">
    <source>
        <dbReference type="ARBA" id="ARBA00008798"/>
    </source>
</evidence>
<reference evidence="12 13" key="2">
    <citation type="journal article" date="2014" name="FEMS Microbiol. Lett.">
        <title>Draft genomic DNA sequence of the facultatively methylotrophic bacterium Acidomonas methanolica type strain MB58.</title>
        <authorList>
            <person name="Higashiura N."/>
            <person name="Hadano H."/>
            <person name="Hirakawa H."/>
            <person name="Matsutani M."/>
            <person name="Takabe S."/>
            <person name="Matsushita K."/>
            <person name="Azuma Y."/>
        </authorList>
    </citation>
    <scope>NUCLEOTIDE SEQUENCE [LARGE SCALE GENOMIC DNA]</scope>
    <source>
        <strain evidence="12 13">MB58</strain>
    </source>
</reference>
<proteinExistence type="inferred from homology"/>
<keyword evidence="6 9" id="KW-0731">Sigma factor</keyword>
<evidence type="ECO:0000313" key="13">
    <source>
        <dbReference type="Proteomes" id="UP000019760"/>
    </source>
</evidence>
<evidence type="ECO:0000256" key="7">
    <source>
        <dbReference type="ARBA" id="ARBA00023125"/>
    </source>
</evidence>
<feature type="domain" description="RNA polymerase sigma factor 54 DNA-binding" evidence="10">
    <location>
        <begin position="297"/>
        <end position="456"/>
    </location>
</feature>
<keyword evidence="13" id="KW-1185">Reference proteome</keyword>
<keyword evidence="2 9" id="KW-0240">DNA-directed RNA polymerase</keyword>
<gene>
    <name evidence="12" type="ORF">Amme_002_008</name>
</gene>
<keyword evidence="5 9" id="KW-0805">Transcription regulation</keyword>
<keyword evidence="7 9" id="KW-0238">DNA-binding</keyword>
<keyword evidence="3 9" id="KW-0808">Transferase</keyword>
<dbReference type="NCBIfam" id="TIGR02395">
    <property type="entry name" value="rpoN_sigma"/>
    <property type="match status" value="1"/>
</dbReference>
<dbReference type="GO" id="GO:0016779">
    <property type="term" value="F:nucleotidyltransferase activity"/>
    <property type="evidence" value="ECO:0007669"/>
    <property type="project" value="UniProtKB-KW"/>
</dbReference>
<dbReference type="AlphaFoldDB" id="A0A023D1C0"/>
<dbReference type="PIRSF" id="PIRSF000774">
    <property type="entry name" value="RpoN"/>
    <property type="match status" value="1"/>
</dbReference>
<evidence type="ECO:0000256" key="9">
    <source>
        <dbReference type="PIRNR" id="PIRNR000774"/>
    </source>
</evidence>
<protein>
    <recommendedName>
        <fullName evidence="9">RNA polymerase sigma-54 factor</fullName>
    </recommendedName>
</protein>
<dbReference type="PANTHER" id="PTHR32248:SF4">
    <property type="entry name" value="RNA POLYMERASE SIGMA-54 FACTOR"/>
    <property type="match status" value="1"/>
</dbReference>
<dbReference type="PROSITE" id="PS00717">
    <property type="entry name" value="SIGMA54_1"/>
    <property type="match status" value="1"/>
</dbReference>
<dbReference type="Gene3D" id="1.10.10.60">
    <property type="entry name" value="Homeodomain-like"/>
    <property type="match status" value="1"/>
</dbReference>
<dbReference type="GO" id="GO:0001216">
    <property type="term" value="F:DNA-binding transcription activator activity"/>
    <property type="evidence" value="ECO:0007669"/>
    <property type="project" value="InterPro"/>
</dbReference>
<dbReference type="PRINTS" id="PR00045">
    <property type="entry name" value="SIGMA54FCT"/>
</dbReference>
<organism evidence="12 13">
    <name type="scientific">Acidomonas methanolica NBRC 104435</name>
    <dbReference type="NCBI Taxonomy" id="1231351"/>
    <lineage>
        <taxon>Bacteria</taxon>
        <taxon>Pseudomonadati</taxon>
        <taxon>Pseudomonadota</taxon>
        <taxon>Alphaproteobacteria</taxon>
        <taxon>Acetobacterales</taxon>
        <taxon>Acetobacteraceae</taxon>
        <taxon>Acidomonas</taxon>
    </lineage>
</organism>
<name>A0A023D1C0_ACIMT</name>
<dbReference type="InterPro" id="IPR000394">
    <property type="entry name" value="RNA_pol_sigma_54"/>
</dbReference>
<dbReference type="InterPro" id="IPR038709">
    <property type="entry name" value="RpoN_core-bd_sf"/>
</dbReference>
<dbReference type="RefSeq" id="WP_042055074.1">
    <property type="nucleotide sequence ID" value="NZ_BAND01000002.1"/>
</dbReference>
<evidence type="ECO:0000256" key="5">
    <source>
        <dbReference type="ARBA" id="ARBA00023015"/>
    </source>
</evidence>
<evidence type="ECO:0000256" key="6">
    <source>
        <dbReference type="ARBA" id="ARBA00023082"/>
    </source>
</evidence>
<dbReference type="GO" id="GO:0016987">
    <property type="term" value="F:sigma factor activity"/>
    <property type="evidence" value="ECO:0007669"/>
    <property type="project" value="UniProtKB-KW"/>
</dbReference>
<dbReference type="GO" id="GO:0000428">
    <property type="term" value="C:DNA-directed RNA polymerase complex"/>
    <property type="evidence" value="ECO:0007669"/>
    <property type="project" value="UniProtKB-KW"/>
</dbReference>
<evidence type="ECO:0000256" key="2">
    <source>
        <dbReference type="ARBA" id="ARBA00022478"/>
    </source>
</evidence>
<evidence type="ECO:0000256" key="4">
    <source>
        <dbReference type="ARBA" id="ARBA00022695"/>
    </source>
</evidence>
<evidence type="ECO:0000259" key="11">
    <source>
        <dbReference type="Pfam" id="PF04963"/>
    </source>
</evidence>
<dbReference type="PROSITE" id="PS50044">
    <property type="entry name" value="SIGMA54_3"/>
    <property type="match status" value="1"/>
</dbReference>
<dbReference type="EMBL" id="BAND01000002">
    <property type="protein sequence ID" value="GAJ27565.1"/>
    <property type="molecule type" value="Genomic_DNA"/>
</dbReference>
<evidence type="ECO:0000259" key="10">
    <source>
        <dbReference type="Pfam" id="PF04552"/>
    </source>
</evidence>
<dbReference type="Proteomes" id="UP000019760">
    <property type="component" value="Unassembled WGS sequence"/>
</dbReference>
<dbReference type="PROSITE" id="PS00718">
    <property type="entry name" value="SIGMA54_2"/>
    <property type="match status" value="1"/>
</dbReference>
<evidence type="ECO:0000313" key="12">
    <source>
        <dbReference type="EMBL" id="GAJ27565.1"/>
    </source>
</evidence>
<comment type="similarity">
    <text evidence="1 9">Belongs to the sigma-54 factor family.</text>
</comment>
<dbReference type="InterPro" id="IPR007634">
    <property type="entry name" value="RNA_pol_sigma_54_DNA-bd"/>
</dbReference>
<comment type="function">
    <text evidence="9">Sigma factors are initiation factors that promote the attachment of RNA polymerase to specific initiation sites and are then released.</text>
</comment>
<comment type="caution">
    <text evidence="12">The sequence shown here is derived from an EMBL/GenBank/DDBJ whole genome shotgun (WGS) entry which is preliminary data.</text>
</comment>
<feature type="domain" description="RNA polymerase sigma factor 54 core-binding" evidence="11">
    <location>
        <begin position="104"/>
        <end position="282"/>
    </location>
</feature>
<dbReference type="Pfam" id="PF00309">
    <property type="entry name" value="Sigma54_AID"/>
    <property type="match status" value="1"/>
</dbReference>
<dbReference type="PANTHER" id="PTHR32248">
    <property type="entry name" value="RNA POLYMERASE SIGMA-54 FACTOR"/>
    <property type="match status" value="1"/>
</dbReference>
<keyword evidence="8 9" id="KW-0804">Transcription</keyword>
<accession>A0A023D1C0</accession>